<name>A0A6A4G204_9STRA</name>
<feature type="region of interest" description="Disordered" evidence="1">
    <location>
        <begin position="187"/>
        <end position="264"/>
    </location>
</feature>
<evidence type="ECO:0000256" key="1">
    <source>
        <dbReference type="SAM" id="MobiDB-lite"/>
    </source>
</evidence>
<evidence type="ECO:0000313" key="3">
    <source>
        <dbReference type="Proteomes" id="UP000434957"/>
    </source>
</evidence>
<evidence type="ECO:0000313" key="2">
    <source>
        <dbReference type="EMBL" id="KAE9348101.1"/>
    </source>
</evidence>
<sequence>MVASVGKKRSGLSKCGGTVGTNPKRAKPLSHQDGSRRILRSMSMGKHPLIVGVATMQVESLSDFELAAPPLSAPSSQSSSGVVNLVDGSSTFAADASDSSILEIWSPVAQYSQPTFTLASQESPPSTIAASSQDSIIATWSPSPPVAPQTPTPVRAPRTPPGEVPWWFEEVYDSEGYTSDALRLIEGLRPSTQRRPRLTAPPTTPEVPSRSPMQRATPSSSATLLGEPSPTNSRPSINAHVSVPASSPTTNVESAIHRSSGGDTTVVGGESRCFMC</sequence>
<accession>A0A6A4G204</accession>
<dbReference type="AlphaFoldDB" id="A0A6A4G204"/>
<feature type="compositionally biased region" description="Polar residues" evidence="1">
    <location>
        <begin position="244"/>
        <end position="253"/>
    </location>
</feature>
<comment type="caution">
    <text evidence="2">The sequence shown here is derived from an EMBL/GenBank/DDBJ whole genome shotgun (WGS) entry which is preliminary data.</text>
</comment>
<feature type="compositionally biased region" description="Polar residues" evidence="1">
    <location>
        <begin position="211"/>
        <end position="236"/>
    </location>
</feature>
<feature type="region of interest" description="Disordered" evidence="1">
    <location>
        <begin position="1"/>
        <end position="34"/>
    </location>
</feature>
<proteinExistence type="predicted"/>
<feature type="compositionally biased region" description="Basic residues" evidence="1">
    <location>
        <begin position="1"/>
        <end position="11"/>
    </location>
</feature>
<reference evidence="2 3" key="1">
    <citation type="submission" date="2018-08" db="EMBL/GenBank/DDBJ databases">
        <title>Genomic investigation of the strawberry pathogen Phytophthora fragariae indicates pathogenicity is determined by transcriptional variation in three key races.</title>
        <authorList>
            <person name="Adams T.M."/>
            <person name="Armitage A.D."/>
            <person name="Sobczyk M.K."/>
            <person name="Bates H.J."/>
            <person name="Dunwell J.M."/>
            <person name="Nellist C.F."/>
            <person name="Harrison R.J."/>
        </authorList>
    </citation>
    <scope>NUCLEOTIDE SEQUENCE [LARGE SCALE GENOMIC DNA]</scope>
    <source>
        <strain evidence="2 3">SCRP333</strain>
    </source>
</reference>
<gene>
    <name evidence="2" type="ORF">PR003_g6580</name>
</gene>
<organism evidence="2 3">
    <name type="scientific">Phytophthora rubi</name>
    <dbReference type="NCBI Taxonomy" id="129364"/>
    <lineage>
        <taxon>Eukaryota</taxon>
        <taxon>Sar</taxon>
        <taxon>Stramenopiles</taxon>
        <taxon>Oomycota</taxon>
        <taxon>Peronosporomycetes</taxon>
        <taxon>Peronosporales</taxon>
        <taxon>Peronosporaceae</taxon>
        <taxon>Phytophthora</taxon>
    </lineage>
</organism>
<protein>
    <submittedName>
        <fullName evidence="2">Uncharacterized protein</fullName>
    </submittedName>
</protein>
<dbReference type="EMBL" id="QXFT01000295">
    <property type="protein sequence ID" value="KAE9348101.1"/>
    <property type="molecule type" value="Genomic_DNA"/>
</dbReference>
<keyword evidence="3" id="KW-1185">Reference proteome</keyword>
<dbReference type="Proteomes" id="UP000434957">
    <property type="component" value="Unassembled WGS sequence"/>
</dbReference>